<feature type="domain" description="HTH araC/xylS-type" evidence="4">
    <location>
        <begin position="259"/>
        <end position="360"/>
    </location>
</feature>
<name>A0A1X0YDF9_MYCSI</name>
<dbReference type="InterPro" id="IPR018060">
    <property type="entry name" value="HTH_AraC"/>
</dbReference>
<evidence type="ECO:0000313" key="5">
    <source>
        <dbReference type="EMBL" id="ORJ63167.1"/>
    </source>
</evidence>
<evidence type="ECO:0000256" key="3">
    <source>
        <dbReference type="ARBA" id="ARBA00023163"/>
    </source>
</evidence>
<dbReference type="InterPro" id="IPR009057">
    <property type="entry name" value="Homeodomain-like_sf"/>
</dbReference>
<keyword evidence="3" id="KW-0804">Transcription</keyword>
<keyword evidence="6" id="KW-1185">Reference proteome</keyword>
<sequence>MWRLCRRYARLGIVDVLAMWCGNVDAIAGNGEMMAAVALDDEPAGWFRTQSPEAAIDRCESAFHPHTLRFLGPRSAFGFTQRLIHAGPITLADLTYDSDVSLHFAQGRDSYYVHLPINGRLESKYLGQKLVSTPSRASIYGPDAAMTVTRWPGGSRHLGVRIDQFAVDSALATLLGHPLRSSVEFAMTLPTSDGAVRSWASQLFWLNRELACPEHPMRHPAVMDRLVESVVYGLLLVADHPHRETLASSARPVRAAVVRAAMDLIESAPQSALTTSRLALECHVSVRALQEGFRRHVGMSPMAYLRLVRLRRAHADLRAADPSGTGVGTIAHRWGFGHLGRFAAAYRATYGETPQQTLRASRI</sequence>
<keyword evidence="1" id="KW-0805">Transcription regulation</keyword>
<evidence type="ECO:0000256" key="2">
    <source>
        <dbReference type="ARBA" id="ARBA00023125"/>
    </source>
</evidence>
<evidence type="ECO:0000256" key="1">
    <source>
        <dbReference type="ARBA" id="ARBA00023015"/>
    </source>
</evidence>
<accession>A0A1X0YDF9</accession>
<dbReference type="GO" id="GO:0003700">
    <property type="term" value="F:DNA-binding transcription factor activity"/>
    <property type="evidence" value="ECO:0007669"/>
    <property type="project" value="InterPro"/>
</dbReference>
<proteinExistence type="predicted"/>
<dbReference type="Pfam" id="PF12833">
    <property type="entry name" value="HTH_18"/>
    <property type="match status" value="1"/>
</dbReference>
<dbReference type="SUPFAM" id="SSF46689">
    <property type="entry name" value="Homeodomain-like"/>
    <property type="match status" value="2"/>
</dbReference>
<dbReference type="SMART" id="SM00342">
    <property type="entry name" value="HTH_ARAC"/>
    <property type="match status" value="1"/>
</dbReference>
<organism evidence="5 6">
    <name type="scientific">Mycobacterium simiae</name>
    <name type="common">Mycobacterium habana</name>
    <dbReference type="NCBI Taxonomy" id="1784"/>
    <lineage>
        <taxon>Bacteria</taxon>
        <taxon>Bacillati</taxon>
        <taxon>Actinomycetota</taxon>
        <taxon>Actinomycetes</taxon>
        <taxon>Mycobacteriales</taxon>
        <taxon>Mycobacteriaceae</taxon>
        <taxon>Mycobacterium</taxon>
        <taxon>Mycobacterium simiae complex</taxon>
    </lineage>
</organism>
<dbReference type="PANTHER" id="PTHR46796:SF12">
    <property type="entry name" value="HTH-TYPE DNA-BINDING TRANSCRIPTIONAL ACTIVATOR EUTR"/>
    <property type="match status" value="1"/>
</dbReference>
<evidence type="ECO:0000313" key="6">
    <source>
        <dbReference type="Proteomes" id="UP000193040"/>
    </source>
</evidence>
<dbReference type="AlphaFoldDB" id="A0A1X0YDF9"/>
<keyword evidence="2" id="KW-0238">DNA-binding</keyword>
<evidence type="ECO:0000259" key="4">
    <source>
        <dbReference type="PROSITE" id="PS01124"/>
    </source>
</evidence>
<gene>
    <name evidence="5" type="ORF">B5M45_05600</name>
</gene>
<dbReference type="InterPro" id="IPR018062">
    <property type="entry name" value="HTH_AraC-typ_CS"/>
</dbReference>
<comment type="caution">
    <text evidence="5">The sequence shown here is derived from an EMBL/GenBank/DDBJ whole genome shotgun (WGS) entry which is preliminary data.</text>
</comment>
<protein>
    <recommendedName>
        <fullName evidence="4">HTH araC/xylS-type domain-containing protein</fullName>
    </recommendedName>
</protein>
<dbReference type="InterPro" id="IPR035418">
    <property type="entry name" value="AraC-bd_2"/>
</dbReference>
<dbReference type="Gene3D" id="1.10.10.60">
    <property type="entry name" value="Homeodomain-like"/>
    <property type="match status" value="1"/>
</dbReference>
<dbReference type="Pfam" id="PF14525">
    <property type="entry name" value="AraC_binding_2"/>
    <property type="match status" value="1"/>
</dbReference>
<dbReference type="Proteomes" id="UP000193040">
    <property type="component" value="Unassembled WGS sequence"/>
</dbReference>
<dbReference type="PANTHER" id="PTHR46796">
    <property type="entry name" value="HTH-TYPE TRANSCRIPTIONAL ACTIVATOR RHAS-RELATED"/>
    <property type="match status" value="1"/>
</dbReference>
<dbReference type="PROSITE" id="PS00041">
    <property type="entry name" value="HTH_ARAC_FAMILY_1"/>
    <property type="match status" value="1"/>
</dbReference>
<reference evidence="5 6" key="1">
    <citation type="submission" date="2017-03" db="EMBL/GenBank/DDBJ databases">
        <title>Genomic insights into Mycobacterium simiae human colonization.</title>
        <authorList>
            <person name="Steffani J.L."/>
            <person name="Brunck M.E."/>
            <person name="Cruz E."/>
            <person name="Montiel R."/>
            <person name="Barona F."/>
        </authorList>
    </citation>
    <scope>NUCLEOTIDE SEQUENCE [LARGE SCALE GENOMIC DNA]</scope>
    <source>
        <strain evidence="5 6">MsiGto</strain>
    </source>
</reference>
<dbReference type="InterPro" id="IPR050204">
    <property type="entry name" value="AraC_XylS_family_regulators"/>
</dbReference>
<dbReference type="PROSITE" id="PS01124">
    <property type="entry name" value="HTH_ARAC_FAMILY_2"/>
    <property type="match status" value="1"/>
</dbReference>
<dbReference type="GO" id="GO:0043565">
    <property type="term" value="F:sequence-specific DNA binding"/>
    <property type="evidence" value="ECO:0007669"/>
    <property type="project" value="InterPro"/>
</dbReference>
<dbReference type="EMBL" id="MZZM01000011">
    <property type="protein sequence ID" value="ORJ63167.1"/>
    <property type="molecule type" value="Genomic_DNA"/>
</dbReference>